<dbReference type="PANTHER" id="PTHR10903:SF112">
    <property type="entry name" value="SI:CH211-113E8.5"/>
    <property type="match status" value="1"/>
</dbReference>
<dbReference type="KEGG" id="snh:120038184"/>
<feature type="domain" description="AIG1-type G" evidence="6">
    <location>
        <begin position="32"/>
        <end position="231"/>
    </location>
</feature>
<accession>A0A8U0QAU0</accession>
<dbReference type="PANTHER" id="PTHR10903">
    <property type="entry name" value="GTPASE, IMAP FAMILY MEMBER-RELATED"/>
    <property type="match status" value="1"/>
</dbReference>
<protein>
    <submittedName>
        <fullName evidence="8">GTPase IMAP family member 8-like</fullName>
    </submittedName>
</protein>
<evidence type="ECO:0000256" key="4">
    <source>
        <dbReference type="SAM" id="MobiDB-lite"/>
    </source>
</evidence>
<dbReference type="InterPro" id="IPR027417">
    <property type="entry name" value="P-loop_NTPase"/>
</dbReference>
<dbReference type="FunFam" id="3.40.50.300:FF:000366">
    <property type="entry name" value="GTPase, IMAP family member 2"/>
    <property type="match status" value="2"/>
</dbReference>
<keyword evidence="5" id="KW-0732">Signal</keyword>
<evidence type="ECO:0000256" key="1">
    <source>
        <dbReference type="ARBA" id="ARBA00008535"/>
    </source>
</evidence>
<dbReference type="RefSeq" id="XP_038839972.1">
    <property type="nucleotide sequence ID" value="XM_038984044.1"/>
</dbReference>
<dbReference type="GeneID" id="120038184"/>
<dbReference type="InterPro" id="IPR045058">
    <property type="entry name" value="GIMA/IAN/Toc"/>
</dbReference>
<dbReference type="PROSITE" id="PS51720">
    <property type="entry name" value="G_AIG1"/>
    <property type="match status" value="2"/>
</dbReference>
<dbReference type="Proteomes" id="UP000808372">
    <property type="component" value="Unplaced"/>
</dbReference>
<feature type="chain" id="PRO_5035739040" evidence="5">
    <location>
        <begin position="29"/>
        <end position="745"/>
    </location>
</feature>
<proteinExistence type="inferred from homology"/>
<evidence type="ECO:0000313" key="8">
    <source>
        <dbReference type="RefSeq" id="XP_038839972.1"/>
    </source>
</evidence>
<reference evidence="8" key="1">
    <citation type="submission" date="2025-08" db="UniProtKB">
        <authorList>
            <consortium name="RefSeq"/>
        </authorList>
    </citation>
    <scope>IDENTIFICATION</scope>
    <source>
        <tissue evidence="8">White muscle</tissue>
    </source>
</reference>
<comment type="similarity">
    <text evidence="1">Belongs to the TRAFAC class TrmE-Era-EngA-EngB-Septin-like GTPase superfamily. AIG1/Toc34/Toc159-like paraseptin GTPase family. IAN subfamily.</text>
</comment>
<dbReference type="CDD" id="cd01852">
    <property type="entry name" value="AIG1"/>
    <property type="match status" value="2"/>
</dbReference>
<evidence type="ECO:0000256" key="2">
    <source>
        <dbReference type="ARBA" id="ARBA00022741"/>
    </source>
</evidence>
<dbReference type="GO" id="GO:0005525">
    <property type="term" value="F:GTP binding"/>
    <property type="evidence" value="ECO:0007669"/>
    <property type="project" value="UniProtKB-KW"/>
</dbReference>
<feature type="region of interest" description="Disordered" evidence="4">
    <location>
        <begin position="265"/>
        <end position="339"/>
    </location>
</feature>
<keyword evidence="2" id="KW-0547">Nucleotide-binding</keyword>
<dbReference type="SUPFAM" id="SSF52540">
    <property type="entry name" value="P-loop containing nucleoside triphosphate hydrolases"/>
    <property type="match status" value="2"/>
</dbReference>
<evidence type="ECO:0000259" key="6">
    <source>
        <dbReference type="PROSITE" id="PS51720"/>
    </source>
</evidence>
<keyword evidence="7" id="KW-1185">Reference proteome</keyword>
<organism evidence="7 8">
    <name type="scientific">Salvelinus namaycush</name>
    <name type="common">Lake trout</name>
    <name type="synonym">Salmo namaycush</name>
    <dbReference type="NCBI Taxonomy" id="8040"/>
    <lineage>
        <taxon>Eukaryota</taxon>
        <taxon>Metazoa</taxon>
        <taxon>Chordata</taxon>
        <taxon>Craniata</taxon>
        <taxon>Vertebrata</taxon>
        <taxon>Euteleostomi</taxon>
        <taxon>Actinopterygii</taxon>
        <taxon>Neopterygii</taxon>
        <taxon>Teleostei</taxon>
        <taxon>Protacanthopterygii</taxon>
        <taxon>Salmoniformes</taxon>
        <taxon>Salmonidae</taxon>
        <taxon>Salmoninae</taxon>
        <taxon>Salvelinus</taxon>
    </lineage>
</organism>
<evidence type="ECO:0000313" key="7">
    <source>
        <dbReference type="Proteomes" id="UP000808372"/>
    </source>
</evidence>
<feature type="domain" description="AIG1-type G" evidence="6">
    <location>
        <begin position="454"/>
        <end position="653"/>
    </location>
</feature>
<evidence type="ECO:0000256" key="5">
    <source>
        <dbReference type="SAM" id="SignalP"/>
    </source>
</evidence>
<sequence>MGRRRGGTLKILFLLTLCLQAFTGQCQGSGHPSDLRIVLVGKTGSGKSATGNTILRTEGFKEDFSPESVTDHCEKLSGEVNGRKIDVIDTPGLYDTTMSKEEMKSEIEKAIYMSVPGPHAFLLVIRLGRFTEEERNTVKWIQENFGEEASKYTIILFTGGDQLEDKSMVDFLSESEELMKLVKVFKGRNHVFNNKKKNDNTQVTELLKKIDEMVMKNGGQHYTNEMYQEVQRKIKEEEERKKQEEETREQQEREKLEGEIRKRKEKVREEERKKQEEIRKQVDEAREEERKKQEEEKREVDEAREEERKNQEEIRKQVDEAREEERKNQEERQEEMRKKKSKDRWGKVVGLMVEGNGGQYYTSEMIDEMVERNGGQYYTSEMIDEMVERNGGQYYTSEMIEEMVEGNGGQYYTSGMIEVMVEGNGGHPLPCAFILKYYYKINHFLSVSTVSGQPSNLRIVLLGKTGAGKSATGNTILGTEVFKAEDSPVSVTAQCKKQSGEVDGRKIDVIDTPGLYDTKLSEEEMESEIVRCIEQSVPGPHAFLLVIRLGRFTEEEQNTVKWIQDNFGEEASMYTILLFTHGDQLKGKSVEEFLAESKELRKLINICGGRYHSLINDKRKDNTQVPELLKKIEEMVEKNGGQPYTNEMYQEAQRKIEEEEERKRQEEAKRERERRQEEEERRRREEKLNDCKWSALASTAALGLGAMFSSPWSLAAGAALAALKGYQCMGTYFTSGSSNSEDQKE</sequence>
<dbReference type="AlphaFoldDB" id="A0A8U0QAU0"/>
<dbReference type="Gene3D" id="3.40.50.300">
    <property type="entry name" value="P-loop containing nucleotide triphosphate hydrolases"/>
    <property type="match status" value="2"/>
</dbReference>
<name>A0A8U0QAU0_SALNM</name>
<feature type="compositionally biased region" description="Basic and acidic residues" evidence="4">
    <location>
        <begin position="265"/>
        <end position="337"/>
    </location>
</feature>
<keyword evidence="3" id="KW-0342">GTP-binding</keyword>
<evidence type="ECO:0000256" key="3">
    <source>
        <dbReference type="ARBA" id="ARBA00023134"/>
    </source>
</evidence>
<feature type="signal peptide" evidence="5">
    <location>
        <begin position="1"/>
        <end position="28"/>
    </location>
</feature>
<feature type="region of interest" description="Disordered" evidence="4">
    <location>
        <begin position="658"/>
        <end position="688"/>
    </location>
</feature>
<gene>
    <name evidence="8" type="primary">LOC120038184</name>
</gene>
<dbReference type="Pfam" id="PF04548">
    <property type="entry name" value="AIG1"/>
    <property type="match status" value="2"/>
</dbReference>
<dbReference type="InterPro" id="IPR006703">
    <property type="entry name" value="G_AIG1"/>
</dbReference>